<proteinExistence type="predicted"/>
<keyword evidence="2" id="KW-1185">Reference proteome</keyword>
<name>A0A1Q9F5S3_SYMMI</name>
<evidence type="ECO:0000313" key="1">
    <source>
        <dbReference type="EMBL" id="OLQ14949.1"/>
    </source>
</evidence>
<protein>
    <submittedName>
        <fullName evidence="1">Uncharacterized protein</fullName>
    </submittedName>
</protein>
<gene>
    <name evidence="1" type="ORF">AK812_SmicGene836</name>
</gene>
<sequence length="379" mass="42257">MNEAPERAGISAGSANLARSLLDLRRGEPLSRMNEAAVLGGLSRWLQWLRCFLAPCARVGNERARWKECSSHAPGIPPDWLGRQLLQVPPEIFDEALGHVPNKESDLHTNIGKAIERLEGGPALLITAFAQMDEVHPVGAMRHFSVGWRWDYQDVVMCSLISVDEVSEPGFWLKRFRRFLCEQAAANDDDSSSTVSLCGEVHITKRRMRGLVLLQSRRGGPCFSRTRAQHIGNIRCITLWLDGLQSASTRGTEGCYLLYLMPKGPPGNGLSTRVSFEGRIVPVSRKNVDAALASLKERQFQSTKEALTWSSSEADAVLSERCSLERWPPVWICQLANSNDVLRIATERLLQELARLHRRAGDSSCININKQIFSVTTLM</sequence>
<dbReference type="Proteomes" id="UP000186817">
    <property type="component" value="Unassembled WGS sequence"/>
</dbReference>
<reference evidence="1 2" key="1">
    <citation type="submission" date="2016-02" db="EMBL/GenBank/DDBJ databases">
        <title>Genome analysis of coral dinoflagellate symbionts highlights evolutionary adaptations to a symbiotic lifestyle.</title>
        <authorList>
            <person name="Aranda M."/>
            <person name="Li Y."/>
            <person name="Liew Y.J."/>
            <person name="Baumgarten S."/>
            <person name="Simakov O."/>
            <person name="Wilson M."/>
            <person name="Piel J."/>
            <person name="Ashoor H."/>
            <person name="Bougouffa S."/>
            <person name="Bajic V.B."/>
            <person name="Ryu T."/>
            <person name="Ravasi T."/>
            <person name="Bayer T."/>
            <person name="Micklem G."/>
            <person name="Kim H."/>
            <person name="Bhak J."/>
            <person name="Lajeunesse T.C."/>
            <person name="Voolstra C.R."/>
        </authorList>
    </citation>
    <scope>NUCLEOTIDE SEQUENCE [LARGE SCALE GENOMIC DNA]</scope>
    <source>
        <strain evidence="1 2">CCMP2467</strain>
    </source>
</reference>
<evidence type="ECO:0000313" key="2">
    <source>
        <dbReference type="Proteomes" id="UP000186817"/>
    </source>
</evidence>
<organism evidence="1 2">
    <name type="scientific">Symbiodinium microadriaticum</name>
    <name type="common">Dinoflagellate</name>
    <name type="synonym">Zooxanthella microadriatica</name>
    <dbReference type="NCBI Taxonomy" id="2951"/>
    <lineage>
        <taxon>Eukaryota</taxon>
        <taxon>Sar</taxon>
        <taxon>Alveolata</taxon>
        <taxon>Dinophyceae</taxon>
        <taxon>Suessiales</taxon>
        <taxon>Symbiodiniaceae</taxon>
        <taxon>Symbiodinium</taxon>
    </lineage>
</organism>
<comment type="caution">
    <text evidence="1">The sequence shown here is derived from an EMBL/GenBank/DDBJ whole genome shotgun (WGS) entry which is preliminary data.</text>
</comment>
<dbReference type="AlphaFoldDB" id="A0A1Q9F5S3"/>
<dbReference type="OrthoDB" id="10615857at2759"/>
<dbReference type="EMBL" id="LSRX01000008">
    <property type="protein sequence ID" value="OLQ14949.1"/>
    <property type="molecule type" value="Genomic_DNA"/>
</dbReference>
<accession>A0A1Q9F5S3</accession>